<evidence type="ECO:0000313" key="2">
    <source>
        <dbReference type="EMBL" id="CAA9352315.1"/>
    </source>
</evidence>
<sequence length="224" mass="23536">VRHRARRPRDLAARPRSRARRHPGGDLLGGVPSPDDLDRLACDRPRPRLADDPGGSRGNSGRRASARRPGPGGVPPCGRYPAAHLLRLPAARPSSAPARLGRAACRCGGGVCGRRPGRSRRALGAPPYGLGDPSRLEQGRTPRPVPKLQSRHSRRGAGLAGGRGPAHRRGRQAGARRAAGDPGRIVARRGRLPAAQPSRIRPGRACPPGALGRVPGLDESRAAL</sequence>
<feature type="region of interest" description="Disordered" evidence="1">
    <location>
        <begin position="115"/>
        <end position="224"/>
    </location>
</feature>
<evidence type="ECO:0000256" key="1">
    <source>
        <dbReference type="SAM" id="MobiDB-lite"/>
    </source>
</evidence>
<name>A0A6J4M7U1_9HYPH</name>
<feature type="compositionally biased region" description="Basic and acidic residues" evidence="1">
    <location>
        <begin position="36"/>
        <end position="51"/>
    </location>
</feature>
<dbReference type="EMBL" id="CADCUC010000505">
    <property type="protein sequence ID" value="CAA9352315.1"/>
    <property type="molecule type" value="Genomic_DNA"/>
</dbReference>
<feature type="region of interest" description="Disordered" evidence="1">
    <location>
        <begin position="1"/>
        <end position="81"/>
    </location>
</feature>
<feature type="compositionally biased region" description="Low complexity" evidence="1">
    <location>
        <begin position="172"/>
        <end position="184"/>
    </location>
</feature>
<accession>A0A6J4M7U1</accession>
<organism evidence="2">
    <name type="scientific">uncultured Microvirga sp</name>
    <dbReference type="NCBI Taxonomy" id="412392"/>
    <lineage>
        <taxon>Bacteria</taxon>
        <taxon>Pseudomonadati</taxon>
        <taxon>Pseudomonadota</taxon>
        <taxon>Alphaproteobacteria</taxon>
        <taxon>Hyphomicrobiales</taxon>
        <taxon>Methylobacteriaceae</taxon>
        <taxon>Microvirga</taxon>
        <taxon>environmental samples</taxon>
    </lineage>
</organism>
<reference evidence="2" key="1">
    <citation type="submission" date="2020-02" db="EMBL/GenBank/DDBJ databases">
        <authorList>
            <person name="Meier V. D."/>
        </authorList>
    </citation>
    <scope>NUCLEOTIDE SEQUENCE</scope>
    <source>
        <strain evidence="2">AVDCRST_MAG90</strain>
    </source>
</reference>
<gene>
    <name evidence="2" type="ORF">AVDCRST_MAG90-2496</name>
</gene>
<feature type="non-terminal residue" evidence="2">
    <location>
        <position position="224"/>
    </location>
</feature>
<dbReference type="AlphaFoldDB" id="A0A6J4M7U1"/>
<feature type="non-terminal residue" evidence="2">
    <location>
        <position position="1"/>
    </location>
</feature>
<feature type="compositionally biased region" description="Low complexity" evidence="1">
    <location>
        <begin position="59"/>
        <end position="69"/>
    </location>
</feature>
<protein>
    <submittedName>
        <fullName evidence="2">Uncharacterized protein</fullName>
    </submittedName>
</protein>
<proteinExistence type="predicted"/>